<name>A0A7W3IQ75_9ACTN</name>
<accession>A0A7W3IQ75</accession>
<feature type="region of interest" description="Disordered" evidence="1">
    <location>
        <begin position="151"/>
        <end position="224"/>
    </location>
</feature>
<keyword evidence="2" id="KW-1133">Transmembrane helix</keyword>
<protein>
    <recommendedName>
        <fullName evidence="5">PknH-like extracellular domain-containing protein</fullName>
    </recommendedName>
</protein>
<evidence type="ECO:0000256" key="2">
    <source>
        <dbReference type="SAM" id="Phobius"/>
    </source>
</evidence>
<dbReference type="Proteomes" id="UP000523079">
    <property type="component" value="Unassembled WGS sequence"/>
</dbReference>
<dbReference type="InterPro" id="IPR038232">
    <property type="entry name" value="PknH-like_Extracell_sf"/>
</dbReference>
<feature type="compositionally biased region" description="Basic and acidic residues" evidence="1">
    <location>
        <begin position="51"/>
        <end position="62"/>
    </location>
</feature>
<evidence type="ECO:0008006" key="5">
    <source>
        <dbReference type="Google" id="ProtNLM"/>
    </source>
</evidence>
<feature type="transmembrane region" description="Helical" evidence="2">
    <location>
        <begin position="78"/>
        <end position="100"/>
    </location>
</feature>
<evidence type="ECO:0000313" key="4">
    <source>
        <dbReference type="Proteomes" id="UP000523079"/>
    </source>
</evidence>
<evidence type="ECO:0000256" key="1">
    <source>
        <dbReference type="SAM" id="MobiDB-lite"/>
    </source>
</evidence>
<evidence type="ECO:0000313" key="3">
    <source>
        <dbReference type="EMBL" id="MBA8793234.1"/>
    </source>
</evidence>
<sequence>MSSGSTPPDGPDADETPGEHAAAEHAAEHDTDQDTSGAPAPGDQPTSRPTTARDRRDRPDLARRRHPDSPVRSARRRWLAGVIAALVVIALGIGITVVALRQHGATATAPPTGSAPATPSATAEAGLGADDLLTPALARTILPGAAWRVTSDQTGTDASTSRAACLSPEATAQAPDPTRVLTRSLGTTGGTASPTPTPAPSSTTSSSAASSAATPSAPATGPDRNVPVVLHQALAFADASAATETYATFARALGNCDLAASYLSGAAVVTGLGDQSAAVQVSDAPHDVDRTVVINRTGTVVNVIDLVTRAGTSEPLKAIDAVVDALATLTDRQCTDAHGICASLVRVTAGPPPAAGDQPGLLALADIPQPQSGTGTWAGLQPGKPDDLVTSGCEDVDFGKVDAQRATARSYLLSDKPPGMPASFGLDEAVFTFADAKDATGLADELNKNLKSCKERQLTASVEGGDQARGLGAGGVGIEATTWVVSQKVSDTTTSRFRVGVAVAGDQVVYTFLPTGGKFDLTDDQWMALTIRAAQRATQAT</sequence>
<feature type="compositionally biased region" description="Basic and acidic residues" evidence="1">
    <location>
        <begin position="17"/>
        <end position="32"/>
    </location>
</feature>
<dbReference type="AlphaFoldDB" id="A0A7W3IQ75"/>
<feature type="compositionally biased region" description="Polar residues" evidence="1">
    <location>
        <begin position="151"/>
        <end position="162"/>
    </location>
</feature>
<dbReference type="RefSeq" id="WP_182558766.1">
    <property type="nucleotide sequence ID" value="NZ_JACGWT010000001.1"/>
</dbReference>
<comment type="caution">
    <text evidence="3">The sequence shown here is derived from an EMBL/GenBank/DDBJ whole genome shotgun (WGS) entry which is preliminary data.</text>
</comment>
<keyword evidence="2" id="KW-0812">Transmembrane</keyword>
<keyword evidence="2" id="KW-0472">Membrane</keyword>
<keyword evidence="4" id="KW-1185">Reference proteome</keyword>
<organism evidence="3 4">
    <name type="scientific">Microlunatus kandeliicorticis</name>
    <dbReference type="NCBI Taxonomy" id="1759536"/>
    <lineage>
        <taxon>Bacteria</taxon>
        <taxon>Bacillati</taxon>
        <taxon>Actinomycetota</taxon>
        <taxon>Actinomycetes</taxon>
        <taxon>Propionibacteriales</taxon>
        <taxon>Propionibacteriaceae</taxon>
        <taxon>Microlunatus</taxon>
    </lineage>
</organism>
<proteinExistence type="predicted"/>
<reference evidence="3 4" key="1">
    <citation type="submission" date="2020-07" db="EMBL/GenBank/DDBJ databases">
        <title>Sequencing the genomes of 1000 actinobacteria strains.</title>
        <authorList>
            <person name="Klenk H.-P."/>
        </authorList>
    </citation>
    <scope>NUCLEOTIDE SEQUENCE [LARGE SCALE GENOMIC DNA]</scope>
    <source>
        <strain evidence="3 4">DSM 100723</strain>
    </source>
</reference>
<feature type="region of interest" description="Disordered" evidence="1">
    <location>
        <begin position="1"/>
        <end position="73"/>
    </location>
</feature>
<feature type="compositionally biased region" description="Low complexity" evidence="1">
    <location>
        <begin position="190"/>
        <end position="222"/>
    </location>
</feature>
<dbReference type="EMBL" id="JACGWT010000001">
    <property type="protein sequence ID" value="MBA8793234.1"/>
    <property type="molecule type" value="Genomic_DNA"/>
</dbReference>
<dbReference type="Gene3D" id="3.40.1000.70">
    <property type="entry name" value="PknH-like extracellular domain"/>
    <property type="match status" value="1"/>
</dbReference>
<gene>
    <name evidence="3" type="ORF">FHX74_000828</name>
</gene>